<dbReference type="EMBL" id="LIAE01004536">
    <property type="protein sequence ID" value="PAV93744.1"/>
    <property type="molecule type" value="Genomic_DNA"/>
</dbReference>
<comment type="caution">
    <text evidence="1">The sequence shown here is derived from an EMBL/GenBank/DDBJ whole genome shotgun (WGS) entry which is preliminary data.</text>
</comment>
<proteinExistence type="predicted"/>
<evidence type="ECO:0000313" key="2">
    <source>
        <dbReference type="Proteomes" id="UP000218231"/>
    </source>
</evidence>
<reference evidence="1 2" key="1">
    <citation type="journal article" date="2017" name="Curr. Biol.">
        <title>Genome architecture and evolution of a unichromosomal asexual nematode.</title>
        <authorList>
            <person name="Fradin H."/>
            <person name="Zegar C."/>
            <person name="Gutwein M."/>
            <person name="Lucas J."/>
            <person name="Kovtun M."/>
            <person name="Corcoran D."/>
            <person name="Baugh L.R."/>
            <person name="Kiontke K."/>
            <person name="Gunsalus K."/>
            <person name="Fitch D.H."/>
            <person name="Piano F."/>
        </authorList>
    </citation>
    <scope>NUCLEOTIDE SEQUENCE [LARGE SCALE GENOMIC DNA]</scope>
    <source>
        <strain evidence="1">PF1309</strain>
    </source>
</reference>
<sequence length="122" mass="12333">MTGKGGVVVTLMSCHAAPCRAAPRASVSEQVPPGWRLAPASATQRGCANISTSWTACSLAVPSRWTGPAPARSPSSARRCASICARASPCSPPRSCTCARSSSNCCGFCVGRPTCAGCRSSG</sequence>
<gene>
    <name evidence="1" type="ORF">WR25_16088</name>
</gene>
<dbReference type="Proteomes" id="UP000218231">
    <property type="component" value="Unassembled WGS sequence"/>
</dbReference>
<protein>
    <submittedName>
        <fullName evidence="1">Uncharacterized protein</fullName>
    </submittedName>
</protein>
<name>A0A2A2M5L6_9BILA</name>
<accession>A0A2A2M5L6</accession>
<evidence type="ECO:0000313" key="1">
    <source>
        <dbReference type="EMBL" id="PAV93744.1"/>
    </source>
</evidence>
<keyword evidence="2" id="KW-1185">Reference proteome</keyword>
<dbReference type="AlphaFoldDB" id="A0A2A2M5L6"/>
<organism evidence="1 2">
    <name type="scientific">Diploscapter pachys</name>
    <dbReference type="NCBI Taxonomy" id="2018661"/>
    <lineage>
        <taxon>Eukaryota</taxon>
        <taxon>Metazoa</taxon>
        <taxon>Ecdysozoa</taxon>
        <taxon>Nematoda</taxon>
        <taxon>Chromadorea</taxon>
        <taxon>Rhabditida</taxon>
        <taxon>Rhabditina</taxon>
        <taxon>Rhabditomorpha</taxon>
        <taxon>Rhabditoidea</taxon>
        <taxon>Rhabditidae</taxon>
        <taxon>Diploscapter</taxon>
    </lineage>
</organism>